<dbReference type="AlphaFoldDB" id="A0A1L9C535"/>
<sequence length="154" mass="17401">MVAYAVIICTKCRLQCQVIEDRSQKTIKCQRCGATLQFRKLRKFHRTEILDEAIAARTSLQAQIQGSDSKKVSQILSDASVDQLQPSPPTQKKSANPSKYIINALEKQEKIQIRQLFQMAEDAGFEREKIEKALQNLKNSGDIYTPGKGYLKLA</sequence>
<reference evidence="3 7" key="4">
    <citation type="submission" date="2018-10" db="EMBL/GenBank/DDBJ databases">
        <title>Cultivation of a novel Methanohalophilus strain from Kebrit Deep of the Red Sea and a genomic comparison of members of the genus Methanohalophilus.</title>
        <authorList>
            <person name="Guan Y."/>
            <person name="Ngugi D.K."/>
            <person name="Stingl U."/>
        </authorList>
    </citation>
    <scope>NUCLEOTIDE SEQUENCE [LARGE SCALE GENOMIC DNA]</scope>
    <source>
        <strain evidence="3 7">DSM 7471</strain>
    </source>
</reference>
<dbReference type="InterPro" id="IPR043855">
    <property type="entry name" value="DUF5817"/>
</dbReference>
<evidence type="ECO:0000313" key="5">
    <source>
        <dbReference type="Proteomes" id="UP000185713"/>
    </source>
</evidence>
<accession>A0A1L9C535</accession>
<dbReference type="STRING" id="523843.SAMN06264941_0906"/>
<dbReference type="RefSeq" id="WP_072358611.1">
    <property type="nucleotide sequence ID" value="NZ_FXBN01000001.1"/>
</dbReference>
<evidence type="ECO:0000259" key="1">
    <source>
        <dbReference type="Pfam" id="PF19134"/>
    </source>
</evidence>
<dbReference type="Pfam" id="PF19134">
    <property type="entry name" value="DUF5817"/>
    <property type="match status" value="1"/>
</dbReference>
<dbReference type="OrthoDB" id="142616at2157"/>
<reference evidence="4" key="2">
    <citation type="submission" date="2017-04" db="EMBL/GenBank/DDBJ databases">
        <authorList>
            <person name="Afonso C.L."/>
            <person name="Miller P.J."/>
            <person name="Scott M.A."/>
            <person name="Spackman E."/>
            <person name="Goraichik I."/>
            <person name="Dimitrov K.M."/>
            <person name="Suarez D.L."/>
            <person name="Swayne D.E."/>
        </authorList>
    </citation>
    <scope>NUCLEOTIDE SEQUENCE [LARGE SCALE GENOMIC DNA]</scope>
    <source>
        <strain evidence="4">FDF-1</strain>
    </source>
</reference>
<dbReference type="EMBL" id="JWTK01000002">
    <property type="protein sequence ID" value="OJH49645.1"/>
    <property type="molecule type" value="Genomic_DNA"/>
</dbReference>
<evidence type="ECO:0000313" key="7">
    <source>
        <dbReference type="Proteomes" id="UP000278252"/>
    </source>
</evidence>
<organism evidence="2 5">
    <name type="scientific">Methanohalophilus portucalensis FDF-1</name>
    <dbReference type="NCBI Taxonomy" id="523843"/>
    <lineage>
        <taxon>Archaea</taxon>
        <taxon>Methanobacteriati</taxon>
        <taxon>Methanobacteriota</taxon>
        <taxon>Stenosarchaea group</taxon>
        <taxon>Methanomicrobia</taxon>
        <taxon>Methanosarcinales</taxon>
        <taxon>Methanosarcinaceae</taxon>
        <taxon>Methanohalophilus</taxon>
    </lineage>
</organism>
<dbReference type="Proteomes" id="UP000185713">
    <property type="component" value="Unassembled WGS sequence"/>
</dbReference>
<name>A0A1L9C535_9EURY</name>
<dbReference type="EMBL" id="FXBN01000001">
    <property type="protein sequence ID" value="SMH34881.1"/>
    <property type="molecule type" value="Genomic_DNA"/>
</dbReference>
<dbReference type="Proteomes" id="UP000193969">
    <property type="component" value="Unassembled WGS sequence"/>
</dbReference>
<keyword evidence="6" id="KW-1185">Reference proteome</keyword>
<evidence type="ECO:0000313" key="2">
    <source>
        <dbReference type="EMBL" id="OJH49645.1"/>
    </source>
</evidence>
<dbReference type="Gene3D" id="1.10.10.10">
    <property type="entry name" value="Winged helix-like DNA-binding domain superfamily/Winged helix DNA-binding domain"/>
    <property type="match status" value="1"/>
</dbReference>
<evidence type="ECO:0000313" key="6">
    <source>
        <dbReference type="Proteomes" id="UP000193969"/>
    </source>
</evidence>
<dbReference type="EMBL" id="RJJH01000001">
    <property type="protein sequence ID" value="RNI13514.1"/>
    <property type="molecule type" value="Genomic_DNA"/>
</dbReference>
<dbReference type="Proteomes" id="UP000278252">
    <property type="component" value="Unassembled WGS sequence"/>
</dbReference>
<reference evidence="6" key="3">
    <citation type="submission" date="2017-04" db="EMBL/GenBank/DDBJ databases">
        <authorList>
            <person name="Varghese N."/>
            <person name="Submissions S."/>
        </authorList>
    </citation>
    <scope>NUCLEOTIDE SEQUENCE [LARGE SCALE GENOMIC DNA]</scope>
    <source>
        <strain evidence="6">FDF-1</strain>
    </source>
</reference>
<protein>
    <recommendedName>
        <fullName evidence="1">DUF5817 domain-containing protein</fullName>
    </recommendedName>
</protein>
<dbReference type="InterPro" id="IPR036388">
    <property type="entry name" value="WH-like_DNA-bd_sf"/>
</dbReference>
<feature type="domain" description="DUF5817" evidence="1">
    <location>
        <begin position="4"/>
        <end position="62"/>
    </location>
</feature>
<gene>
    <name evidence="3" type="ORF">EFE41_02750</name>
    <name evidence="2" type="ORF">MPF_0433</name>
    <name evidence="4" type="ORF">SAMN06264941_0906</name>
</gene>
<reference evidence="2 5" key="1">
    <citation type="submission" date="2014-12" db="EMBL/GenBank/DDBJ databases">
        <title>The genome sequence of Methanohalophilus portucalensis strain FDF1.</title>
        <authorList>
            <person name="Lai M.-C."/>
            <person name="Lai S.-J."/>
        </authorList>
    </citation>
    <scope>NUCLEOTIDE SEQUENCE [LARGE SCALE GENOMIC DNA]</scope>
    <source>
        <strain evidence="2 5">FDF-1</strain>
    </source>
</reference>
<proteinExistence type="predicted"/>
<evidence type="ECO:0000313" key="3">
    <source>
        <dbReference type="EMBL" id="RNI13514.1"/>
    </source>
</evidence>
<evidence type="ECO:0000313" key="4">
    <source>
        <dbReference type="EMBL" id="SMH34881.1"/>
    </source>
</evidence>
<dbReference type="Gene3D" id="3.90.820.10">
    <property type="entry name" value="Structural Genomics, Unknown Function 30-nov-00 1gh9 Mol_id"/>
    <property type="match status" value="1"/>
</dbReference>